<dbReference type="Proteomes" id="UP000321034">
    <property type="component" value="Unassembled WGS sequence"/>
</dbReference>
<dbReference type="AlphaFoldDB" id="A0A5C8I107"/>
<organism evidence="2 3">
    <name type="scientific">Microbacterium hatanonis</name>
    <dbReference type="NCBI Taxonomy" id="404366"/>
    <lineage>
        <taxon>Bacteria</taxon>
        <taxon>Bacillati</taxon>
        <taxon>Actinomycetota</taxon>
        <taxon>Actinomycetes</taxon>
        <taxon>Micrococcales</taxon>
        <taxon>Microbacteriaceae</taxon>
        <taxon>Microbacterium</taxon>
    </lineage>
</organism>
<protein>
    <submittedName>
        <fullName evidence="2">Uncharacterized protein</fullName>
    </submittedName>
</protein>
<dbReference type="EMBL" id="VRSV01000001">
    <property type="protein sequence ID" value="TXK12798.1"/>
    <property type="molecule type" value="Genomic_DNA"/>
</dbReference>
<evidence type="ECO:0000313" key="3">
    <source>
        <dbReference type="Proteomes" id="UP000321034"/>
    </source>
</evidence>
<name>A0A5C8I107_9MICO</name>
<evidence type="ECO:0000313" key="2">
    <source>
        <dbReference type="EMBL" id="TXK12798.1"/>
    </source>
</evidence>
<proteinExistence type="predicted"/>
<keyword evidence="3" id="KW-1185">Reference proteome</keyword>
<gene>
    <name evidence="2" type="ORF">FVP77_04905</name>
</gene>
<accession>A0A5C8I107</accession>
<feature type="region of interest" description="Disordered" evidence="1">
    <location>
        <begin position="80"/>
        <end position="109"/>
    </location>
</feature>
<comment type="caution">
    <text evidence="2">The sequence shown here is derived from an EMBL/GenBank/DDBJ whole genome shotgun (WGS) entry which is preliminary data.</text>
</comment>
<dbReference type="OrthoDB" id="4981768at2"/>
<reference evidence="2 3" key="1">
    <citation type="submission" date="2019-08" db="EMBL/GenBank/DDBJ databases">
        <authorList>
            <person name="Dong K."/>
        </authorList>
    </citation>
    <scope>NUCLEOTIDE SEQUENCE [LARGE SCALE GENOMIC DNA]</scope>
    <source>
        <strain evidence="2 3">JCM14558</strain>
    </source>
</reference>
<dbReference type="RefSeq" id="WP_147893504.1">
    <property type="nucleotide sequence ID" value="NZ_BAAANR010000001.1"/>
</dbReference>
<evidence type="ECO:0000256" key="1">
    <source>
        <dbReference type="SAM" id="MobiDB-lite"/>
    </source>
</evidence>
<sequence length="337" mass="36554">MSDSAEHPQIGHLDVPQEVIDEVGVALGRLAAEFGATVDERGIEGIPTDGWRVLQRWDTGAAVVGAPVDASGRSWRIAQLGDGRPEAPSRSARVQSETMPLRPSRADRSRGLEMRWPEATRTSIDAALDGVGFAIDIVNTGESMWRPDGDPFHVVGVIIPAEQKDVGFGWMSGGGNNRAVPLAPGEYARLPVDVGDGQWRDLQPGSYELRAFLPGLAVPSPPPLPLELTAEVIERQRRPRFARRAPADRRDQLEMQILQARAQGVGRARLEDVAKAAASAATREAARTEVQRILGCDVVVADAVLSTRLVDFTDEGVQVSLRLIEHLSGRLDELRAR</sequence>